<evidence type="ECO:0000256" key="2">
    <source>
        <dbReference type="SAM" id="MobiDB-lite"/>
    </source>
</evidence>
<keyword evidence="1" id="KW-0963">Cytoplasm</keyword>
<protein>
    <recommendedName>
        <fullName evidence="1">Protein-lysine N-methyltransferase EFM6</fullName>
        <ecNumber evidence="1">2.1.1.-</ecNumber>
    </recommendedName>
    <alternativeName>
        <fullName evidence="1">Elongation factor methyltransferase 6</fullName>
    </alternativeName>
</protein>
<feature type="compositionally biased region" description="Gly residues" evidence="2">
    <location>
        <begin position="588"/>
        <end position="604"/>
    </location>
</feature>
<feature type="binding site" evidence="1">
    <location>
        <position position="161"/>
    </location>
    <ligand>
        <name>S-adenosyl-L-methionine</name>
        <dbReference type="ChEBI" id="CHEBI:59789"/>
    </ligand>
</feature>
<dbReference type="GO" id="GO:0005829">
    <property type="term" value="C:cytosol"/>
    <property type="evidence" value="ECO:0007669"/>
    <property type="project" value="TreeGrafter"/>
</dbReference>
<dbReference type="EC" id="2.1.1.-" evidence="1"/>
<keyword evidence="1" id="KW-0808">Transferase</keyword>
<feature type="region of interest" description="Disordered" evidence="2">
    <location>
        <begin position="407"/>
        <end position="432"/>
    </location>
</feature>
<dbReference type="Gene3D" id="3.40.50.150">
    <property type="entry name" value="Vaccinia Virus protein VP39"/>
    <property type="match status" value="1"/>
</dbReference>
<feature type="binding site" evidence="1">
    <location>
        <position position="79"/>
    </location>
    <ligand>
        <name>S-adenosyl-L-methionine</name>
        <dbReference type="ChEBI" id="CHEBI:59789"/>
    </ligand>
</feature>
<keyword evidence="1" id="KW-0489">Methyltransferase</keyword>
<feature type="region of interest" description="Disordered" evidence="2">
    <location>
        <begin position="469"/>
        <end position="493"/>
    </location>
</feature>
<name>A0A2U3E1Y2_PURLI</name>
<accession>A0A2U3E1Y2</accession>
<gene>
    <name evidence="1" type="primary">EFM6</name>
    <name evidence="3" type="ORF">PCL_01604</name>
</gene>
<dbReference type="GO" id="GO:0032259">
    <property type="term" value="P:methylation"/>
    <property type="evidence" value="ECO:0007669"/>
    <property type="project" value="UniProtKB-KW"/>
</dbReference>
<feature type="region of interest" description="Disordered" evidence="2">
    <location>
        <begin position="583"/>
        <end position="644"/>
    </location>
</feature>
<dbReference type="Pfam" id="PF10294">
    <property type="entry name" value="Methyltransf_16"/>
    <property type="match status" value="1"/>
</dbReference>
<comment type="subcellular location">
    <subcellularLocation>
        <location evidence="1">Cytoplasm</location>
    </subcellularLocation>
</comment>
<comment type="function">
    <text evidence="1">S-adenosyl-L-methionine-dependent protein-lysine N-methyltransferase that methylates elongation factor 1-alpha.</text>
</comment>
<proteinExistence type="inferred from homology"/>
<dbReference type="Proteomes" id="UP000245956">
    <property type="component" value="Unassembled WGS sequence"/>
</dbReference>
<feature type="binding site" evidence="1">
    <location>
        <position position="133"/>
    </location>
    <ligand>
        <name>S-adenosyl-L-methionine</name>
        <dbReference type="ChEBI" id="CHEBI:59789"/>
    </ligand>
</feature>
<dbReference type="HAMAP" id="MF_03198">
    <property type="entry name" value="Methyltr_EFM6"/>
    <property type="match status" value="1"/>
</dbReference>
<feature type="region of interest" description="Disordered" evidence="2">
    <location>
        <begin position="658"/>
        <end position="679"/>
    </location>
</feature>
<dbReference type="InterPro" id="IPR029063">
    <property type="entry name" value="SAM-dependent_MTases_sf"/>
</dbReference>
<feature type="region of interest" description="Disordered" evidence="2">
    <location>
        <begin position="1"/>
        <end position="54"/>
    </location>
</feature>
<evidence type="ECO:0000313" key="3">
    <source>
        <dbReference type="EMBL" id="PWI68515.1"/>
    </source>
</evidence>
<comment type="similarity">
    <text evidence="1">Belongs to the class I-like SAM-binding methyltransferase superfamily. METTL21 family. EFM6 subfamily.</text>
</comment>
<dbReference type="EMBL" id="LCWV01000014">
    <property type="protein sequence ID" value="PWI68515.1"/>
    <property type="molecule type" value="Genomic_DNA"/>
</dbReference>
<feature type="compositionally biased region" description="Pro residues" evidence="2">
    <location>
        <begin position="779"/>
        <end position="791"/>
    </location>
</feature>
<feature type="binding site" evidence="1">
    <location>
        <position position="192"/>
    </location>
    <ligand>
        <name>S-adenosyl-L-methionine</name>
        <dbReference type="ChEBI" id="CHEBI:59789"/>
    </ligand>
</feature>
<sequence>MSTTTTTAGIASAGPPSVEIVAMSRSSSPELDPVAVSEDLTPLPSLKQAGDSDIDFDGQLDRPLKVREDVRSGCGGQTWPAGLVLGKHMLRYHREELQDARILELGAGGGLVGLAVALACGGREGRSRLLLTDQDEMLELMQHNIRLNEVDARASALVLNWCVVLPFSLTSDMGEPLPDAVVQQRPNVILAAECVYFEPAFPLLMQTLKDLFVLNEDAIVYFCFKKRRRADLQFVKMAKKAFVVQELFDEDRPVFSRQSLFLFSFKSKRAATKANGSAGKEANGYCSSNTTAGAMAQNTSTNLRSARSGVGLSERETQPTTCCTIYEGESFATRRALRSHFARQTWAEASIQRVDGRHRSLHCEVLLPTGGVSRSGGRADAWTGSGWPSMAICTQSWFNTVRAEDGSPCAPGSGDKGDVGARGGPGVETGSRLRAGNDVAVDASGTGGFPLVGYLSGGCRFSAGSAAGRRVSSGESTSARRPGFASAPAHAGSVQGRRAAVSSLWQVALAGTVRGRQRVSRFDGQPSQLKRGPPSAARAKVSVCHEQMDEWVPLAGVRKAVPAWRSGTANAPRFDPSPSLPCLWIPGHKGGPGHGHGPGHGQDGLGQRTPTGGSQSSQRSGSQGGQGPGRMGCSLSSPSPHHHHLVGSKRLTIMDGDFFPSTAADQTGPGTETSGLDADGQRGVVLCGWAAHRTCRHPSRAPGPGLPEQWRLPQRSRGAQGKHASSPCCEGGGAFHWLSGLASLALSLPDPQAPGRADPIHPSIHLLAPRPMSPTHGEAPPPPLLPRPYPVEPSAAGFPSRNEARGHPAPHAVIDGSTRGTPPHGRLSVASAEKTARSFLVRRPPVPLPRPRFLVFLPPAKHSFDPPSTNVNQVTLIFQNNNREQDYLVFTFLVHYCRPLRQTNTPVQKTC</sequence>
<feature type="region of interest" description="Disordered" evidence="2">
    <location>
        <begin position="697"/>
        <end position="727"/>
    </location>
</feature>
<evidence type="ECO:0000256" key="1">
    <source>
        <dbReference type="HAMAP-Rule" id="MF_03198"/>
    </source>
</evidence>
<dbReference type="AlphaFoldDB" id="A0A2U3E1Y2"/>
<dbReference type="PANTHER" id="PTHR14614:SF152">
    <property type="entry name" value="PROTEIN-LYSINE N-METHYLTRANSFERASE EFM6"/>
    <property type="match status" value="1"/>
</dbReference>
<feature type="region of interest" description="Disordered" evidence="2">
    <location>
        <begin position="515"/>
        <end position="538"/>
    </location>
</feature>
<dbReference type="PANTHER" id="PTHR14614">
    <property type="entry name" value="HEPATOCELLULAR CARCINOMA-ASSOCIATED ANTIGEN"/>
    <property type="match status" value="1"/>
</dbReference>
<feature type="compositionally biased region" description="Low complexity" evidence="2">
    <location>
        <begin position="609"/>
        <end position="621"/>
    </location>
</feature>
<dbReference type="InterPro" id="IPR019410">
    <property type="entry name" value="Methyltransf_16"/>
</dbReference>
<feature type="binding site" evidence="1">
    <location>
        <begin position="106"/>
        <end position="108"/>
    </location>
    <ligand>
        <name>S-adenosyl-L-methionine</name>
        <dbReference type="ChEBI" id="CHEBI:59789"/>
    </ligand>
</feature>
<dbReference type="InterPro" id="IPR033684">
    <property type="entry name" value="EFM6"/>
</dbReference>
<reference evidence="3 4" key="1">
    <citation type="journal article" date="2016" name="Front. Microbiol.">
        <title>Genome and transcriptome sequences reveal the specific parasitism of the nematophagous Purpureocillium lilacinum 36-1.</title>
        <authorList>
            <person name="Xie J."/>
            <person name="Li S."/>
            <person name="Mo C."/>
            <person name="Xiao X."/>
            <person name="Peng D."/>
            <person name="Wang G."/>
            <person name="Xiao Y."/>
        </authorList>
    </citation>
    <scope>NUCLEOTIDE SEQUENCE [LARGE SCALE GENOMIC DNA]</scope>
    <source>
        <strain evidence="3 4">36-1</strain>
    </source>
</reference>
<keyword evidence="1" id="KW-0949">S-adenosyl-L-methionine</keyword>
<feature type="compositionally biased region" description="Polar residues" evidence="2">
    <location>
        <begin position="663"/>
        <end position="674"/>
    </location>
</feature>
<feature type="region of interest" description="Disordered" evidence="2">
    <location>
        <begin position="769"/>
        <end position="827"/>
    </location>
</feature>
<organism evidence="3 4">
    <name type="scientific">Purpureocillium lilacinum</name>
    <name type="common">Paecilomyces lilacinus</name>
    <dbReference type="NCBI Taxonomy" id="33203"/>
    <lineage>
        <taxon>Eukaryota</taxon>
        <taxon>Fungi</taxon>
        <taxon>Dikarya</taxon>
        <taxon>Ascomycota</taxon>
        <taxon>Pezizomycotina</taxon>
        <taxon>Sordariomycetes</taxon>
        <taxon>Hypocreomycetidae</taxon>
        <taxon>Hypocreales</taxon>
        <taxon>Ophiocordycipitaceae</taxon>
        <taxon>Purpureocillium</taxon>
    </lineage>
</organism>
<dbReference type="SUPFAM" id="SSF53335">
    <property type="entry name" value="S-adenosyl-L-methionine-dependent methyltransferases"/>
    <property type="match status" value="1"/>
</dbReference>
<dbReference type="GO" id="GO:0016279">
    <property type="term" value="F:protein-lysine N-methyltransferase activity"/>
    <property type="evidence" value="ECO:0007669"/>
    <property type="project" value="UniProtKB-UniRule"/>
</dbReference>
<comment type="caution">
    <text evidence="3">The sequence shown here is derived from an EMBL/GenBank/DDBJ whole genome shotgun (WGS) entry which is preliminary data.</text>
</comment>
<evidence type="ECO:0000313" key="4">
    <source>
        <dbReference type="Proteomes" id="UP000245956"/>
    </source>
</evidence>